<organism evidence="2 3">
    <name type="scientific">Alcaligenes xylosoxydans xylosoxydans</name>
    <name type="common">Achromobacter xylosoxidans</name>
    <dbReference type="NCBI Taxonomy" id="85698"/>
    <lineage>
        <taxon>Bacteria</taxon>
        <taxon>Pseudomonadati</taxon>
        <taxon>Pseudomonadota</taxon>
        <taxon>Betaproteobacteria</taxon>
        <taxon>Burkholderiales</taxon>
        <taxon>Alcaligenaceae</taxon>
        <taxon>Achromobacter</taxon>
    </lineage>
</organism>
<dbReference type="AlphaFoldDB" id="A0A1R1JVW2"/>
<dbReference type="Proteomes" id="UP000187251">
    <property type="component" value="Unassembled WGS sequence"/>
</dbReference>
<name>A0A1R1JVW2_ALCXX</name>
<keyword evidence="1" id="KW-1133">Transmembrane helix</keyword>
<keyword evidence="1" id="KW-0812">Transmembrane</keyword>
<feature type="transmembrane region" description="Helical" evidence="1">
    <location>
        <begin position="89"/>
        <end position="108"/>
    </location>
</feature>
<feature type="transmembrane region" description="Helical" evidence="1">
    <location>
        <begin position="37"/>
        <end position="56"/>
    </location>
</feature>
<feature type="transmembrane region" description="Helical" evidence="1">
    <location>
        <begin position="63"/>
        <end position="83"/>
    </location>
</feature>
<sequence>MKRTLSAGIKLALAACLIFAALFVVVGGWTTGYSLESVLWLALTGAIFGAIGAPAIEPKAFRYPALWQVGCAVAGCLLVAALLGAGIDGYLLAVALGILLGYLAPYWITRVTGP</sequence>
<comment type="caution">
    <text evidence="2">The sequence shown here is derived from an EMBL/GenBank/DDBJ whole genome shotgun (WGS) entry which is preliminary data.</text>
</comment>
<reference evidence="2 3" key="1">
    <citation type="submission" date="2016-09" db="EMBL/GenBank/DDBJ databases">
        <title>Phylogenomics of Achromobacter.</title>
        <authorList>
            <person name="Jeukens J."/>
            <person name="Freschi L."/>
            <person name="Vincent A.T."/>
            <person name="Emond-Rheault J.-G."/>
            <person name="Kukavica-Ibrulj I."/>
            <person name="Charette S.J."/>
            <person name="Levesque R.C."/>
        </authorList>
    </citation>
    <scope>NUCLEOTIDE SEQUENCE [LARGE SCALE GENOMIC DNA]</scope>
    <source>
        <strain evidence="2 3">AUS488</strain>
    </source>
</reference>
<evidence type="ECO:0000313" key="3">
    <source>
        <dbReference type="Proteomes" id="UP000187251"/>
    </source>
</evidence>
<gene>
    <name evidence="2" type="ORF">BIZ92_23580</name>
</gene>
<dbReference type="EMBL" id="MJMN01000009">
    <property type="protein sequence ID" value="OMG89794.1"/>
    <property type="molecule type" value="Genomic_DNA"/>
</dbReference>
<protein>
    <submittedName>
        <fullName evidence="2">Uncharacterized protein</fullName>
    </submittedName>
</protein>
<evidence type="ECO:0000256" key="1">
    <source>
        <dbReference type="SAM" id="Phobius"/>
    </source>
</evidence>
<accession>A0A1R1JVW2</accession>
<dbReference type="RefSeq" id="WP_076410965.1">
    <property type="nucleotide sequence ID" value="NZ_AP028040.1"/>
</dbReference>
<keyword evidence="1" id="KW-0472">Membrane</keyword>
<proteinExistence type="predicted"/>
<evidence type="ECO:0000313" key="2">
    <source>
        <dbReference type="EMBL" id="OMG89794.1"/>
    </source>
</evidence>